<evidence type="ECO:0000256" key="2">
    <source>
        <dbReference type="ARBA" id="ARBA00009320"/>
    </source>
</evidence>
<evidence type="ECO:0000256" key="4">
    <source>
        <dbReference type="ARBA" id="ARBA00012874"/>
    </source>
</evidence>
<comment type="similarity">
    <text evidence="2 10">Belongs to the class-IV pyridoxal-phosphate-dependent aminotransferase family.</text>
</comment>
<evidence type="ECO:0000256" key="7">
    <source>
        <dbReference type="ARBA" id="ARBA00022679"/>
    </source>
</evidence>
<dbReference type="NCBIfam" id="TIGR01121">
    <property type="entry name" value="D_amino_aminoT"/>
    <property type="match status" value="1"/>
</dbReference>
<dbReference type="CDD" id="cd01558">
    <property type="entry name" value="D-AAT_like"/>
    <property type="match status" value="1"/>
</dbReference>
<dbReference type="RefSeq" id="WP_301138886.1">
    <property type="nucleotide sequence ID" value="NZ_JAUHTQ010000010.1"/>
</dbReference>
<dbReference type="PANTHER" id="PTHR42743">
    <property type="entry name" value="AMINO-ACID AMINOTRANSFERASE"/>
    <property type="match status" value="1"/>
</dbReference>
<keyword evidence="8 11" id="KW-0663">Pyridoxal phosphate</keyword>
<evidence type="ECO:0000256" key="9">
    <source>
        <dbReference type="ARBA" id="ARBA00047911"/>
    </source>
</evidence>
<dbReference type="InterPro" id="IPR050571">
    <property type="entry name" value="Class-IV_PLP-Dep_Aminotrnsfr"/>
</dbReference>
<dbReference type="PROSITE" id="PS00770">
    <property type="entry name" value="AA_TRANSFER_CLASS_4"/>
    <property type="match status" value="1"/>
</dbReference>
<sequence>MDILFNNQIVSRDSVSIDIEDRGYQFGDGIYEVVSIYNGELFEWEAHLERFVRSAKEIALTLPEQFDLLKENIMRLIEDNHIEEGYAYFQLTRGTALRMHAFPEPQAEPVLTGMVKNATSPPITAVKAITTEDIRWLRVDIKSLNLLPNCMAKQKAVEAGAQEAIFIRDHYVTEASSSNVFGVKNGVLYTHPINNLILNGITRQVVLRLAGNLHYKVVEEAFTRDELMDMDEVFITNTGLNVCPVIEIDGMLIGEGVCGPITSSLMSAFGELIQRNGKEKVYTE</sequence>
<comment type="cofactor">
    <cofactor evidence="1 11">
        <name>pyridoxal 5'-phosphate</name>
        <dbReference type="ChEBI" id="CHEBI:597326"/>
    </cofactor>
</comment>
<evidence type="ECO:0000256" key="10">
    <source>
        <dbReference type="RuleBase" id="RU004106"/>
    </source>
</evidence>
<evidence type="ECO:0000256" key="1">
    <source>
        <dbReference type="ARBA" id="ARBA00001933"/>
    </source>
</evidence>
<dbReference type="InterPro" id="IPR036038">
    <property type="entry name" value="Aminotransferase-like"/>
</dbReference>
<dbReference type="InterPro" id="IPR018300">
    <property type="entry name" value="Aminotrans_IV_CS"/>
</dbReference>
<protein>
    <recommendedName>
        <fullName evidence="5 12">D-alanine aminotransferase</fullName>
        <ecNumber evidence="4 12">2.6.1.21</ecNumber>
    </recommendedName>
</protein>
<keyword evidence="7 13" id="KW-0808">Transferase</keyword>
<evidence type="ECO:0000256" key="8">
    <source>
        <dbReference type="ARBA" id="ARBA00022898"/>
    </source>
</evidence>
<comment type="catalytic activity">
    <reaction evidence="9 12">
        <text>D-alanine + 2-oxoglutarate = D-glutamate + pyruvate</text>
        <dbReference type="Rhea" id="RHEA:15869"/>
        <dbReference type="ChEBI" id="CHEBI:15361"/>
        <dbReference type="ChEBI" id="CHEBI:16810"/>
        <dbReference type="ChEBI" id="CHEBI:29986"/>
        <dbReference type="ChEBI" id="CHEBI:57416"/>
        <dbReference type="EC" id="2.6.1.21"/>
    </reaction>
</comment>
<dbReference type="Gene3D" id="3.20.10.10">
    <property type="entry name" value="D-amino Acid Aminotransferase, subunit A, domain 2"/>
    <property type="match status" value="1"/>
</dbReference>
<dbReference type="Proteomes" id="UP001172743">
    <property type="component" value="Unassembled WGS sequence"/>
</dbReference>
<reference evidence="13" key="1">
    <citation type="submission" date="2023-07" db="EMBL/GenBank/DDBJ databases">
        <title>Ureibacillus sp. isolated from freshwater well.</title>
        <authorList>
            <person name="Kirdat K."/>
            <person name="Bhatt A."/>
            <person name="Teware R."/>
            <person name="Bhavsar Y."/>
            <person name="Yadav A."/>
        </authorList>
    </citation>
    <scope>NUCLEOTIDE SEQUENCE</scope>
    <source>
        <strain evidence="13">BA0131</strain>
    </source>
</reference>
<dbReference type="InterPro" id="IPR001544">
    <property type="entry name" value="Aminotrans_IV"/>
</dbReference>
<accession>A0ABT8GT47</accession>
<comment type="subunit">
    <text evidence="3">Homodimer.</text>
</comment>
<dbReference type="Gene3D" id="3.30.470.10">
    <property type="match status" value="1"/>
</dbReference>
<comment type="caution">
    <text evidence="13">The sequence shown here is derived from an EMBL/GenBank/DDBJ whole genome shotgun (WGS) entry which is preliminary data.</text>
</comment>
<evidence type="ECO:0000313" key="14">
    <source>
        <dbReference type="Proteomes" id="UP001172743"/>
    </source>
</evidence>
<dbReference type="InterPro" id="IPR005784">
    <property type="entry name" value="D_amino_transT"/>
</dbReference>
<dbReference type="PANTHER" id="PTHR42743:SF10">
    <property type="entry name" value="D-ALANINE AMINOTRANSFERASE"/>
    <property type="match status" value="1"/>
</dbReference>
<evidence type="ECO:0000256" key="6">
    <source>
        <dbReference type="ARBA" id="ARBA00022576"/>
    </source>
</evidence>
<organism evidence="13 14">
    <name type="scientific">Ureibacillus aquaedulcis</name>
    <dbReference type="NCBI Taxonomy" id="3058421"/>
    <lineage>
        <taxon>Bacteria</taxon>
        <taxon>Bacillati</taxon>
        <taxon>Bacillota</taxon>
        <taxon>Bacilli</taxon>
        <taxon>Bacillales</taxon>
        <taxon>Caryophanaceae</taxon>
        <taxon>Ureibacillus</taxon>
    </lineage>
</organism>
<evidence type="ECO:0000256" key="11">
    <source>
        <dbReference type="RuleBase" id="RU004516"/>
    </source>
</evidence>
<evidence type="ECO:0000313" key="13">
    <source>
        <dbReference type="EMBL" id="MDN4494586.1"/>
    </source>
</evidence>
<evidence type="ECO:0000256" key="12">
    <source>
        <dbReference type="RuleBase" id="RU004520"/>
    </source>
</evidence>
<name>A0ABT8GT47_9BACL</name>
<dbReference type="EC" id="2.6.1.21" evidence="4 12"/>
<evidence type="ECO:0000256" key="5">
    <source>
        <dbReference type="ARBA" id="ARBA00021779"/>
    </source>
</evidence>
<gene>
    <name evidence="13" type="primary">dat</name>
    <name evidence="13" type="ORF">QYB95_13620</name>
</gene>
<dbReference type="SUPFAM" id="SSF56752">
    <property type="entry name" value="D-aminoacid aminotransferase-like PLP-dependent enzymes"/>
    <property type="match status" value="1"/>
</dbReference>
<dbReference type="Pfam" id="PF01063">
    <property type="entry name" value="Aminotran_4"/>
    <property type="match status" value="1"/>
</dbReference>
<keyword evidence="6 13" id="KW-0032">Aminotransferase</keyword>
<dbReference type="InterPro" id="IPR043131">
    <property type="entry name" value="BCAT-like_N"/>
</dbReference>
<keyword evidence="14" id="KW-1185">Reference proteome</keyword>
<evidence type="ECO:0000256" key="3">
    <source>
        <dbReference type="ARBA" id="ARBA00011738"/>
    </source>
</evidence>
<comment type="function">
    <text evidence="12">Acts on the D-isomers of alanine, leucine, aspartate, glutamate, aminobutyrate, norvaline and asparagine. The enzyme transfers an amino group from a substrate D-amino acid to the pyridoxal phosphate cofactor to form pyridoxamine and an alpha-keto acid in the first half-reaction.</text>
</comment>
<dbReference type="GO" id="GO:0047810">
    <property type="term" value="F:D-alanine-2-oxoglutarate aminotransferase activity"/>
    <property type="evidence" value="ECO:0007669"/>
    <property type="project" value="UniProtKB-EC"/>
</dbReference>
<proteinExistence type="inferred from homology"/>
<dbReference type="EMBL" id="JAUHTQ010000010">
    <property type="protein sequence ID" value="MDN4494586.1"/>
    <property type="molecule type" value="Genomic_DNA"/>
</dbReference>
<dbReference type="InterPro" id="IPR043132">
    <property type="entry name" value="BCAT-like_C"/>
</dbReference>